<evidence type="ECO:0000256" key="1">
    <source>
        <dbReference type="ARBA" id="ARBA00001971"/>
    </source>
</evidence>
<dbReference type="Gene3D" id="1.10.630.10">
    <property type="entry name" value="Cytochrome P450"/>
    <property type="match status" value="1"/>
</dbReference>
<dbReference type="AlphaFoldDB" id="A0A423WKK0"/>
<dbReference type="InterPro" id="IPR050121">
    <property type="entry name" value="Cytochrome_P450_monoxygenase"/>
</dbReference>
<dbReference type="InterPro" id="IPR002401">
    <property type="entry name" value="Cyt_P450_E_grp-I"/>
</dbReference>
<organism evidence="8 9">
    <name type="scientific">Cytospora leucostoma</name>
    <dbReference type="NCBI Taxonomy" id="1230097"/>
    <lineage>
        <taxon>Eukaryota</taxon>
        <taxon>Fungi</taxon>
        <taxon>Dikarya</taxon>
        <taxon>Ascomycota</taxon>
        <taxon>Pezizomycotina</taxon>
        <taxon>Sordariomycetes</taxon>
        <taxon>Sordariomycetidae</taxon>
        <taxon>Diaporthales</taxon>
        <taxon>Cytosporaceae</taxon>
        <taxon>Cytospora</taxon>
    </lineage>
</organism>
<sequence length="520" mass="59572">MAYDMASAYHWLASQSKGQTIAAIALAIVLYYVVVGIYRLTWHPLARSKIPGPKLAAATWLWEFYYEVINRKRLKPVILREQLRKEYGPVVRINPDEVHIHDKELYLEVFKIGSKYLKSDRFYKCFASDYSVFNVSDPQDHRRKRAVLSPLFSQRAVYDLEHVIQDKIEHMLRKISELAENKEAVNFHFIFRAVTIDIITDFCYAQPYNQLDFPGFKGRHVIALETNAMMLPIFKNIRWLGGLLVSLPLWFMKLIEPEGAGNAEMLHAARSHIRRLVSDPSLLNAAGHKTAFQAMMELFPKGVEVDEEHKLTYLTQEANTIVTAGSETTASVLEVGLFRVLQNKDICDRLFEELKEAIPNVKEAPKLAMLKQLPYLSACVKESLRVTYGVLGALPRVVPAGGVVVRGYYIPAGTVIGMDSYSLHHDESIYPDSHVFKPERWLESNADMERYLASFSNGTRQCIAINLGYAELYMLLANIVRRLHLTPYEGFSESDFEFEDVWLHSLPKQTLAAYTEERRE</sequence>
<name>A0A423WKK0_9PEZI</name>
<keyword evidence="3 5" id="KW-0479">Metal-binding</keyword>
<dbReference type="InterPro" id="IPR036396">
    <property type="entry name" value="Cyt_P450_sf"/>
</dbReference>
<comment type="caution">
    <text evidence="8">The sequence shown here is derived from an EMBL/GenBank/DDBJ whole genome shotgun (WGS) entry which is preliminary data.</text>
</comment>
<dbReference type="EMBL" id="LKEB01000048">
    <property type="protein sequence ID" value="ROW03899.1"/>
    <property type="molecule type" value="Genomic_DNA"/>
</dbReference>
<dbReference type="OrthoDB" id="3945418at2759"/>
<dbReference type="PROSITE" id="PS00086">
    <property type="entry name" value="CYTOCHROME_P450"/>
    <property type="match status" value="1"/>
</dbReference>
<dbReference type="STRING" id="1230097.A0A423WKK0"/>
<keyword evidence="2 5" id="KW-0349">Heme</keyword>
<keyword evidence="4 5" id="KW-0408">Iron</keyword>
<evidence type="ECO:0000256" key="5">
    <source>
        <dbReference type="PIRSR" id="PIRSR602401-1"/>
    </source>
</evidence>
<dbReference type="GO" id="GO:0016705">
    <property type="term" value="F:oxidoreductase activity, acting on paired donors, with incorporation or reduction of molecular oxygen"/>
    <property type="evidence" value="ECO:0007669"/>
    <property type="project" value="InterPro"/>
</dbReference>
<dbReference type="PANTHER" id="PTHR24305:SF152">
    <property type="entry name" value="P450, PUTATIVE (EUROFUNG)-RELATED"/>
    <property type="match status" value="1"/>
</dbReference>
<keyword evidence="7" id="KW-1133">Transmembrane helix</keyword>
<dbReference type="GO" id="GO:0004497">
    <property type="term" value="F:monooxygenase activity"/>
    <property type="evidence" value="ECO:0007669"/>
    <property type="project" value="UniProtKB-KW"/>
</dbReference>
<proteinExistence type="inferred from homology"/>
<evidence type="ECO:0008006" key="10">
    <source>
        <dbReference type="Google" id="ProtNLM"/>
    </source>
</evidence>
<keyword evidence="7" id="KW-0472">Membrane</keyword>
<keyword evidence="6" id="KW-0560">Oxidoreductase</keyword>
<comment type="similarity">
    <text evidence="6">Belongs to the cytochrome P450 family.</text>
</comment>
<dbReference type="PRINTS" id="PR00463">
    <property type="entry name" value="EP450I"/>
</dbReference>
<evidence type="ECO:0000256" key="6">
    <source>
        <dbReference type="RuleBase" id="RU000461"/>
    </source>
</evidence>
<keyword evidence="7" id="KW-0812">Transmembrane</keyword>
<dbReference type="InterPro" id="IPR017972">
    <property type="entry name" value="Cyt_P450_CS"/>
</dbReference>
<dbReference type="CDD" id="cd11062">
    <property type="entry name" value="CYP58-like"/>
    <property type="match status" value="1"/>
</dbReference>
<accession>A0A423WKK0</accession>
<dbReference type="Pfam" id="PF00067">
    <property type="entry name" value="p450"/>
    <property type="match status" value="1"/>
</dbReference>
<reference evidence="8 9" key="1">
    <citation type="submission" date="2015-09" db="EMBL/GenBank/DDBJ databases">
        <title>Host preference determinants of Valsa canker pathogens revealed by comparative genomics.</title>
        <authorList>
            <person name="Yin Z."/>
            <person name="Huang L."/>
        </authorList>
    </citation>
    <scope>NUCLEOTIDE SEQUENCE [LARGE SCALE GENOMIC DNA]</scope>
    <source>
        <strain evidence="8 9">SXYLt</strain>
    </source>
</reference>
<evidence type="ECO:0000256" key="2">
    <source>
        <dbReference type="ARBA" id="ARBA00022617"/>
    </source>
</evidence>
<keyword evidence="6" id="KW-0503">Monooxygenase</keyword>
<dbReference type="Proteomes" id="UP000285146">
    <property type="component" value="Unassembled WGS sequence"/>
</dbReference>
<dbReference type="SUPFAM" id="SSF48264">
    <property type="entry name" value="Cytochrome P450"/>
    <property type="match status" value="1"/>
</dbReference>
<evidence type="ECO:0000256" key="7">
    <source>
        <dbReference type="SAM" id="Phobius"/>
    </source>
</evidence>
<keyword evidence="9" id="KW-1185">Reference proteome</keyword>
<feature type="transmembrane region" description="Helical" evidence="7">
    <location>
        <begin position="20"/>
        <end position="40"/>
    </location>
</feature>
<evidence type="ECO:0000313" key="9">
    <source>
        <dbReference type="Proteomes" id="UP000285146"/>
    </source>
</evidence>
<evidence type="ECO:0000256" key="4">
    <source>
        <dbReference type="ARBA" id="ARBA00023004"/>
    </source>
</evidence>
<dbReference type="PANTHER" id="PTHR24305">
    <property type="entry name" value="CYTOCHROME P450"/>
    <property type="match status" value="1"/>
</dbReference>
<gene>
    <name evidence="8" type="ORF">VPNG_07309</name>
</gene>
<protein>
    <recommendedName>
        <fullName evidence="10">Cytochrome P450</fullName>
    </recommendedName>
</protein>
<comment type="cofactor">
    <cofactor evidence="1 5">
        <name>heme</name>
        <dbReference type="ChEBI" id="CHEBI:30413"/>
    </cofactor>
</comment>
<dbReference type="GO" id="GO:0020037">
    <property type="term" value="F:heme binding"/>
    <property type="evidence" value="ECO:0007669"/>
    <property type="project" value="InterPro"/>
</dbReference>
<dbReference type="InterPro" id="IPR001128">
    <property type="entry name" value="Cyt_P450"/>
</dbReference>
<dbReference type="GO" id="GO:0005506">
    <property type="term" value="F:iron ion binding"/>
    <property type="evidence" value="ECO:0007669"/>
    <property type="project" value="InterPro"/>
</dbReference>
<feature type="binding site" description="axial binding residue" evidence="5">
    <location>
        <position position="462"/>
    </location>
    <ligand>
        <name>heme</name>
        <dbReference type="ChEBI" id="CHEBI:30413"/>
    </ligand>
    <ligandPart>
        <name>Fe</name>
        <dbReference type="ChEBI" id="CHEBI:18248"/>
    </ligandPart>
</feature>
<evidence type="ECO:0000256" key="3">
    <source>
        <dbReference type="ARBA" id="ARBA00022723"/>
    </source>
</evidence>
<dbReference type="InParanoid" id="A0A423WKK0"/>
<evidence type="ECO:0000313" key="8">
    <source>
        <dbReference type="EMBL" id="ROW03899.1"/>
    </source>
</evidence>